<dbReference type="STRING" id="504805.SAMN05421505_12647"/>
<feature type="region of interest" description="Disordered" evidence="1">
    <location>
        <begin position="30"/>
        <end position="56"/>
    </location>
</feature>
<evidence type="ECO:0000313" key="2">
    <source>
        <dbReference type="EMBL" id="SDH91499.1"/>
    </source>
</evidence>
<gene>
    <name evidence="2" type="ORF">SAMN05421505_12647</name>
</gene>
<dbReference type="EMBL" id="FNCN01000026">
    <property type="protein sequence ID" value="SDH91499.1"/>
    <property type="molecule type" value="Genomic_DNA"/>
</dbReference>
<evidence type="ECO:0000313" key="3">
    <source>
        <dbReference type="Proteomes" id="UP000198923"/>
    </source>
</evidence>
<sequence length="56" mass="6227">MGRRMLRMLERADRRLGAAGELMLRLGHRKADAEDIASRSPRGGGRIDGLPPSRRS</sequence>
<reference evidence="2 3" key="1">
    <citation type="submission" date="2016-10" db="EMBL/GenBank/DDBJ databases">
        <authorList>
            <person name="de Groot N.N."/>
        </authorList>
    </citation>
    <scope>NUCLEOTIDE SEQUENCE [LARGE SCALE GENOMIC DNA]</scope>
    <source>
        <strain evidence="2 3">CPCC 201354</strain>
    </source>
</reference>
<organism evidence="2 3">
    <name type="scientific">Sinosporangium album</name>
    <dbReference type="NCBI Taxonomy" id="504805"/>
    <lineage>
        <taxon>Bacteria</taxon>
        <taxon>Bacillati</taxon>
        <taxon>Actinomycetota</taxon>
        <taxon>Actinomycetes</taxon>
        <taxon>Streptosporangiales</taxon>
        <taxon>Streptosporangiaceae</taxon>
        <taxon>Sinosporangium</taxon>
    </lineage>
</organism>
<proteinExistence type="predicted"/>
<protein>
    <submittedName>
        <fullName evidence="2">Uncharacterized protein</fullName>
    </submittedName>
</protein>
<accession>A0A1G8GAT6</accession>
<keyword evidence="3" id="KW-1185">Reference proteome</keyword>
<name>A0A1G8GAT6_9ACTN</name>
<evidence type="ECO:0000256" key="1">
    <source>
        <dbReference type="SAM" id="MobiDB-lite"/>
    </source>
</evidence>
<dbReference type="AlphaFoldDB" id="A0A1G8GAT6"/>
<dbReference type="Proteomes" id="UP000198923">
    <property type="component" value="Unassembled WGS sequence"/>
</dbReference>